<dbReference type="EMBL" id="CAJNBJ010000016">
    <property type="protein sequence ID" value="CAE6753236.1"/>
    <property type="molecule type" value="Genomic_DNA"/>
</dbReference>
<dbReference type="RefSeq" id="WP_213042459.1">
    <property type="nucleotide sequence ID" value="NZ_CAJNBJ010000016.1"/>
</dbReference>
<accession>A0ABN7LMH9</accession>
<comment type="caution">
    <text evidence="2">The sequence shown here is derived from an EMBL/GenBank/DDBJ whole genome shotgun (WGS) entry which is preliminary data.</text>
</comment>
<protein>
    <recommendedName>
        <fullName evidence="1">GmrSD restriction endonucleases N-terminal domain-containing protein</fullName>
    </recommendedName>
</protein>
<organism evidence="2 3">
    <name type="scientific">Nitrospira defluvii</name>
    <dbReference type="NCBI Taxonomy" id="330214"/>
    <lineage>
        <taxon>Bacteria</taxon>
        <taxon>Pseudomonadati</taxon>
        <taxon>Nitrospirota</taxon>
        <taxon>Nitrospiria</taxon>
        <taxon>Nitrospirales</taxon>
        <taxon>Nitrospiraceae</taxon>
        <taxon>Nitrospira</taxon>
    </lineage>
</organism>
<dbReference type="PANTHER" id="PTHR37292">
    <property type="entry name" value="VNG6097C"/>
    <property type="match status" value="1"/>
</dbReference>
<reference evidence="2 3" key="1">
    <citation type="submission" date="2021-02" db="EMBL/GenBank/DDBJ databases">
        <authorList>
            <person name="Han P."/>
        </authorList>
    </citation>
    <scope>NUCLEOTIDE SEQUENCE [LARGE SCALE GENOMIC DNA]</scope>
    <source>
        <strain evidence="2">Candidatus Nitrospira sp. ZN2</strain>
    </source>
</reference>
<dbReference type="PANTHER" id="PTHR37292:SF2">
    <property type="entry name" value="DUF262 DOMAIN-CONTAINING PROTEIN"/>
    <property type="match status" value="1"/>
</dbReference>
<sequence length="577" mass="66682">MSKWKSETISDVVLEINNDEFVLPVIQRRLVWTEDQIALLFDSAIKRNAFGGIMVLQERKNDKPLFESREFTSDGTPVKSTERSDHIERDRSFVIDGQQRLQAFFIGLKGTLEGKLLYIDLASDGLNADYDLRFTAQSAQLPKQSKDEDGLQRQKVWYSVPSLYERLRSANDADAVSREIIAHKNSEEKLNEQVETRIRKTISEFYQGIFIESAVGICKVDLLGEQAERNRRLRVVELFRRLNEGGTRLSAYDLIAARLKGFNYKMESFLDSQSKYSQIGLGQDELIRLLFILQDDSRREFSEVGEEDALFVIGNEERIVCVLKLVEQFLHATGLYEFFSGGRRSAIPLYFIAYHLYHQTADLTKLSEWFNRFDTKSNSTNTSGLYRWIHYSLLNGAFKSRGAGWIAYRTGVARILEAIQGTKGKPFPTDAIFKVYKEYPLTFFKDGGLDADDLDRLDQDFVLYLMYKKARQIRVNDVDHIHPRSRLMGKMETLGVQQHDIDTVRNYQLLDSATNRGEKQAKPFKQWLLSVEDPKLYVTRHLIPVEHEGLDLLDEKNFSFFLKERSGLILKSIQAEF</sequence>
<dbReference type="Pfam" id="PF03235">
    <property type="entry name" value="GmrSD_N"/>
    <property type="match status" value="1"/>
</dbReference>
<evidence type="ECO:0000259" key="1">
    <source>
        <dbReference type="Pfam" id="PF03235"/>
    </source>
</evidence>
<gene>
    <name evidence="2" type="ORF">NSPZN2_30276</name>
</gene>
<dbReference type="Proteomes" id="UP000675880">
    <property type="component" value="Unassembled WGS sequence"/>
</dbReference>
<feature type="domain" description="GmrSD restriction endonucleases N-terminal" evidence="1">
    <location>
        <begin position="15"/>
        <end position="259"/>
    </location>
</feature>
<evidence type="ECO:0000313" key="2">
    <source>
        <dbReference type="EMBL" id="CAE6753236.1"/>
    </source>
</evidence>
<proteinExistence type="predicted"/>
<keyword evidence="3" id="KW-1185">Reference proteome</keyword>
<dbReference type="InterPro" id="IPR004919">
    <property type="entry name" value="GmrSD_N"/>
</dbReference>
<name>A0ABN7LMH9_9BACT</name>
<evidence type="ECO:0000313" key="3">
    <source>
        <dbReference type="Proteomes" id="UP000675880"/>
    </source>
</evidence>